<keyword evidence="6" id="KW-0012">Acyltransferase</keyword>
<dbReference type="GO" id="GO:0061711">
    <property type="term" value="F:tRNA N(6)-L-threonylcarbamoyladenine synthase activity"/>
    <property type="evidence" value="ECO:0007669"/>
    <property type="project" value="UniProtKB-EC"/>
</dbReference>
<evidence type="ECO:0000256" key="1">
    <source>
        <dbReference type="ARBA" id="ARBA00012156"/>
    </source>
</evidence>
<dbReference type="Pfam" id="PF00814">
    <property type="entry name" value="TsaD"/>
    <property type="match status" value="1"/>
</dbReference>
<dbReference type="Gene3D" id="3.30.420.40">
    <property type="match status" value="2"/>
</dbReference>
<dbReference type="GO" id="GO:0016787">
    <property type="term" value="F:hydrolase activity"/>
    <property type="evidence" value="ECO:0007669"/>
    <property type="project" value="UniProtKB-KW"/>
</dbReference>
<reference evidence="9 10" key="1">
    <citation type="journal article" date="2011" name="J. Bacteriol.">
        <title>Complete genome sequences of two hemotropic Mycoplasmas, Mycoplasma haemofelis strain Ohio2 and Mycoplasma suis strain Illinois.</title>
        <authorList>
            <person name="Messick J.B."/>
            <person name="Santos A.P."/>
            <person name="Guimaraes A.M."/>
        </authorList>
    </citation>
    <scope>NUCLEOTIDE SEQUENCE [LARGE SCALE GENOMIC DNA]</scope>
    <source>
        <strain evidence="9 10">Illinois</strain>
    </source>
</reference>
<evidence type="ECO:0000256" key="5">
    <source>
        <dbReference type="ARBA" id="ARBA00023004"/>
    </source>
</evidence>
<keyword evidence="3" id="KW-0819">tRNA processing</keyword>
<evidence type="ECO:0000259" key="8">
    <source>
        <dbReference type="Pfam" id="PF00814"/>
    </source>
</evidence>
<evidence type="ECO:0000256" key="4">
    <source>
        <dbReference type="ARBA" id="ARBA00022723"/>
    </source>
</evidence>
<keyword evidence="5" id="KW-0408">Iron</keyword>
<dbReference type="InterPro" id="IPR000905">
    <property type="entry name" value="Gcp-like_dom"/>
</dbReference>
<dbReference type="SUPFAM" id="SSF53067">
    <property type="entry name" value="Actin-like ATPase domain"/>
    <property type="match status" value="1"/>
</dbReference>
<evidence type="ECO:0000313" key="9">
    <source>
        <dbReference type="EMBL" id="ADX97625.1"/>
    </source>
</evidence>
<dbReference type="AlphaFoldDB" id="F0QQ55"/>
<keyword evidence="10" id="KW-1185">Reference proteome</keyword>
<name>F0QQ55_MYCSL</name>
<dbReference type="InterPro" id="IPR017861">
    <property type="entry name" value="KAE1/TsaD"/>
</dbReference>
<dbReference type="EMBL" id="CP002525">
    <property type="protein sequence ID" value="ADX97625.1"/>
    <property type="molecule type" value="Genomic_DNA"/>
</dbReference>
<dbReference type="GO" id="GO:0008033">
    <property type="term" value="P:tRNA processing"/>
    <property type="evidence" value="ECO:0007669"/>
    <property type="project" value="UniProtKB-KW"/>
</dbReference>
<sequence length="322" mass="36089">MAEKTKKGLILGIESTCDDSSVAIYSLKEKKILQEVSYSSRKEYHKYGGIVPEIAARNHEDKLVVALEECLSKANLKLEDLTHIAYSAEPGLESSLLVGKMLATTLSETLDKPLFPVNHLESHVLSVGLQEKLDFPSLCLLITGKNTIIYHLTGDHIINKLEECQDCALGEAYDKVARIMGLKYPGGPLLQDYYSKYKSFPPLTKRSKDSSKLSLNFSGLITASSRYWESLDSNMSLDKKREALSTAFQKEIVEIIFVKLDYWIKKLSISSLYIVGGVSKNTVIKEYLLRFCEVKNIKCSFVSEKLAEDNGSMIAYRASFLI</sequence>
<keyword evidence="4" id="KW-0479">Metal-binding</keyword>
<evidence type="ECO:0000256" key="3">
    <source>
        <dbReference type="ARBA" id="ARBA00022694"/>
    </source>
</evidence>
<dbReference type="PANTHER" id="PTHR11735:SF6">
    <property type="entry name" value="TRNA N6-ADENOSINE THREONYLCARBAMOYLTRANSFERASE, MITOCHONDRIAL"/>
    <property type="match status" value="1"/>
</dbReference>
<feature type="domain" description="Gcp-like" evidence="8">
    <location>
        <begin position="31"/>
        <end position="316"/>
    </location>
</feature>
<dbReference type="NCBIfam" id="TIGR00329">
    <property type="entry name" value="gcp_kae1"/>
    <property type="match status" value="1"/>
</dbReference>
<evidence type="ECO:0000313" key="10">
    <source>
        <dbReference type="Proteomes" id="UP000007484"/>
    </source>
</evidence>
<protein>
    <recommendedName>
        <fullName evidence="1">N(6)-L-threonylcarbamoyladenine synthase</fullName>
        <ecNumber evidence="1">2.3.1.234</ecNumber>
    </recommendedName>
</protein>
<evidence type="ECO:0000256" key="6">
    <source>
        <dbReference type="ARBA" id="ARBA00023315"/>
    </source>
</evidence>
<dbReference type="HOGENOM" id="CLU_023208_0_1_14"/>
<evidence type="ECO:0000256" key="2">
    <source>
        <dbReference type="ARBA" id="ARBA00022679"/>
    </source>
</evidence>
<dbReference type="InterPro" id="IPR043129">
    <property type="entry name" value="ATPase_NBD"/>
</dbReference>
<organism evidence="9 10">
    <name type="scientific">Mycoplasma suis (strain Illinois)</name>
    <dbReference type="NCBI Taxonomy" id="768700"/>
    <lineage>
        <taxon>Bacteria</taxon>
        <taxon>Bacillati</taxon>
        <taxon>Mycoplasmatota</taxon>
        <taxon>Mollicutes</taxon>
        <taxon>Mycoplasmataceae</taxon>
        <taxon>Mycoplasma</taxon>
    </lineage>
</organism>
<evidence type="ECO:0000256" key="7">
    <source>
        <dbReference type="ARBA" id="ARBA00048117"/>
    </source>
</evidence>
<dbReference type="EC" id="2.3.1.234" evidence="1"/>
<accession>F0QQ55</accession>
<dbReference type="PANTHER" id="PTHR11735">
    <property type="entry name" value="TRNA N6-ADENOSINE THREONYLCARBAMOYLTRANSFERASE"/>
    <property type="match status" value="1"/>
</dbReference>
<dbReference type="STRING" id="768700.MSU_0081"/>
<dbReference type="PRINTS" id="PR00789">
    <property type="entry name" value="OSIALOPTASE"/>
</dbReference>
<gene>
    <name evidence="9" type="primary">gcp</name>
    <name evidence="9" type="ordered locus">MSU_0081</name>
</gene>
<dbReference type="RefSeq" id="WP_013609598.1">
    <property type="nucleotide sequence ID" value="NC_015155.1"/>
</dbReference>
<keyword evidence="2" id="KW-0808">Transferase</keyword>
<keyword evidence="9" id="KW-0378">Hydrolase</keyword>
<dbReference type="KEGG" id="mss:MSU_0081"/>
<dbReference type="GO" id="GO:0046872">
    <property type="term" value="F:metal ion binding"/>
    <property type="evidence" value="ECO:0007669"/>
    <property type="project" value="UniProtKB-KW"/>
</dbReference>
<comment type="catalytic activity">
    <reaction evidence="7">
        <text>L-threonylcarbamoyladenylate + adenosine(37) in tRNA = N(6)-L-threonylcarbamoyladenosine(37) in tRNA + AMP + H(+)</text>
        <dbReference type="Rhea" id="RHEA:37059"/>
        <dbReference type="Rhea" id="RHEA-COMP:10162"/>
        <dbReference type="Rhea" id="RHEA-COMP:10163"/>
        <dbReference type="ChEBI" id="CHEBI:15378"/>
        <dbReference type="ChEBI" id="CHEBI:73682"/>
        <dbReference type="ChEBI" id="CHEBI:74411"/>
        <dbReference type="ChEBI" id="CHEBI:74418"/>
        <dbReference type="ChEBI" id="CHEBI:456215"/>
        <dbReference type="EC" id="2.3.1.234"/>
    </reaction>
</comment>
<proteinExistence type="predicted"/>
<dbReference type="Proteomes" id="UP000007484">
    <property type="component" value="Chromosome"/>
</dbReference>